<reference evidence="2" key="2">
    <citation type="submission" date="2007-03" db="EMBL/GenBank/DDBJ databases">
        <authorList>
            <consortium name="The International Medicago Genome Annotation Group"/>
        </authorList>
    </citation>
    <scope>NUCLEOTIDE SEQUENCE</scope>
</reference>
<dbReference type="EMBL" id="AC149489">
    <property type="protein sequence ID" value="ABD32294.2"/>
    <property type="molecule type" value="Genomic_DNA"/>
</dbReference>
<keyword evidence="1" id="KW-0812">Transmembrane</keyword>
<evidence type="ECO:0008006" key="3">
    <source>
        <dbReference type="Google" id="ProtNLM"/>
    </source>
</evidence>
<proteinExistence type="predicted"/>
<keyword evidence="1" id="KW-0472">Membrane</keyword>
<evidence type="ECO:0000313" key="2">
    <source>
        <dbReference type="EMBL" id="ABD32294.2"/>
    </source>
</evidence>
<organism evidence="2">
    <name type="scientific">Medicago truncatula</name>
    <name type="common">Barrel medic</name>
    <name type="synonym">Medicago tribuloides</name>
    <dbReference type="NCBI Taxonomy" id="3880"/>
    <lineage>
        <taxon>Eukaryota</taxon>
        <taxon>Viridiplantae</taxon>
        <taxon>Streptophyta</taxon>
        <taxon>Embryophyta</taxon>
        <taxon>Tracheophyta</taxon>
        <taxon>Spermatophyta</taxon>
        <taxon>Magnoliopsida</taxon>
        <taxon>eudicotyledons</taxon>
        <taxon>Gunneridae</taxon>
        <taxon>Pentapetalae</taxon>
        <taxon>rosids</taxon>
        <taxon>fabids</taxon>
        <taxon>Fabales</taxon>
        <taxon>Fabaceae</taxon>
        <taxon>Papilionoideae</taxon>
        <taxon>50 kb inversion clade</taxon>
        <taxon>NPAAA clade</taxon>
        <taxon>Hologalegina</taxon>
        <taxon>IRL clade</taxon>
        <taxon>Trifolieae</taxon>
        <taxon>Medicago</taxon>
    </lineage>
</organism>
<dbReference type="PANTHER" id="PTHR33116:SF78">
    <property type="entry name" value="OS12G0587133 PROTEIN"/>
    <property type="match status" value="1"/>
</dbReference>
<gene>
    <name evidence="2" type="ORF">MtrDRAFT_AC149489g21v2</name>
</gene>
<dbReference type="PANTHER" id="PTHR33116">
    <property type="entry name" value="REVERSE TRANSCRIPTASE ZINC-BINDING DOMAIN-CONTAINING PROTEIN-RELATED-RELATED"/>
    <property type="match status" value="1"/>
</dbReference>
<name>Q2HU47_MEDTR</name>
<accession>Q2HU47</accession>
<dbReference type="AlphaFoldDB" id="Q2HU47"/>
<sequence length="133" mass="15564">MRLPLSSIVEWGKCRLYLGLSIGGDLRRLIFWEPLLRSIKLRLSRFNGRFLSFGGQLVLLNSVLTSLPIYALSFFKAPSGLGVQKMREFNVALLGKWCWRLLVERSSLWYRVLMVRRVGGWGPEWFFLVERNR</sequence>
<evidence type="ECO:0000256" key="1">
    <source>
        <dbReference type="SAM" id="Phobius"/>
    </source>
</evidence>
<reference evidence="2" key="1">
    <citation type="submission" date="2004-08" db="EMBL/GenBank/DDBJ databases">
        <authorList>
            <person name="Town C.D."/>
        </authorList>
    </citation>
    <scope>NUCLEOTIDE SEQUENCE</scope>
</reference>
<keyword evidence="1" id="KW-1133">Transmembrane helix</keyword>
<protein>
    <recommendedName>
        <fullName evidence="3">Transmembrane protein</fullName>
    </recommendedName>
</protein>
<feature type="transmembrane region" description="Helical" evidence="1">
    <location>
        <begin position="50"/>
        <end position="71"/>
    </location>
</feature>